<sequence length="90" mass="9820">MQEEEQTPKPRRHLPINVMIGLLSMLPAVLVIFGAALCAAGGYVSGLLVAALSRSHPDWFDGSRAPEIGAAIGAVFFVFAFTFQYLRQRK</sequence>
<dbReference type="EMBL" id="VVIW01000031">
    <property type="protein sequence ID" value="NHZ44379.1"/>
    <property type="molecule type" value="Genomic_DNA"/>
</dbReference>
<gene>
    <name evidence="2" type="ORF">F1609_30090</name>
</gene>
<accession>A0ABX0MDC0</accession>
<evidence type="ECO:0000313" key="3">
    <source>
        <dbReference type="Proteomes" id="UP000819052"/>
    </source>
</evidence>
<keyword evidence="1" id="KW-1133">Transmembrane helix</keyword>
<reference evidence="2 3" key="1">
    <citation type="submission" date="2019-09" db="EMBL/GenBank/DDBJ databases">
        <title>Taxonomy of Antarctic Massilia spp.: description of Massilia rubra sp. nov., Massilia aquatica sp. nov., Massilia mucilaginosa sp. nov., Massilia frigida sp. nov. isolated from streams, lakes and regoliths.</title>
        <authorList>
            <person name="Holochova P."/>
            <person name="Sedlacek I."/>
            <person name="Kralova S."/>
            <person name="Maslanova I."/>
            <person name="Busse H.-J."/>
            <person name="Stankova E."/>
            <person name="Vrbovska V."/>
            <person name="Kovarovic V."/>
            <person name="Bartak M."/>
            <person name="Svec P."/>
            <person name="Pantucek R."/>
        </authorList>
    </citation>
    <scope>NUCLEOTIDE SEQUENCE [LARGE SCALE GENOMIC DNA]</scope>
    <source>
        <strain evidence="2 3">CCM 8693</strain>
    </source>
</reference>
<feature type="transmembrane region" description="Helical" evidence="1">
    <location>
        <begin position="20"/>
        <end position="48"/>
    </location>
</feature>
<protein>
    <submittedName>
        <fullName evidence="2">Uncharacterized protein</fullName>
    </submittedName>
</protein>
<feature type="transmembrane region" description="Helical" evidence="1">
    <location>
        <begin position="68"/>
        <end position="86"/>
    </location>
</feature>
<organism evidence="2 3">
    <name type="scientific">Massilia aquatica</name>
    <dbReference type="NCBI Taxonomy" id="2609000"/>
    <lineage>
        <taxon>Bacteria</taxon>
        <taxon>Pseudomonadati</taxon>
        <taxon>Pseudomonadota</taxon>
        <taxon>Betaproteobacteria</taxon>
        <taxon>Burkholderiales</taxon>
        <taxon>Oxalobacteraceae</taxon>
        <taxon>Telluria group</taxon>
        <taxon>Massilia</taxon>
    </lineage>
</organism>
<proteinExistence type="predicted"/>
<name>A0ABX0MDC0_9BURK</name>
<keyword evidence="1" id="KW-0472">Membrane</keyword>
<keyword evidence="3" id="KW-1185">Reference proteome</keyword>
<dbReference type="RefSeq" id="WP_167081000.1">
    <property type="nucleotide sequence ID" value="NZ_VVIW01000031.1"/>
</dbReference>
<dbReference type="Proteomes" id="UP000819052">
    <property type="component" value="Unassembled WGS sequence"/>
</dbReference>
<evidence type="ECO:0000313" key="2">
    <source>
        <dbReference type="EMBL" id="NHZ44379.1"/>
    </source>
</evidence>
<evidence type="ECO:0000256" key="1">
    <source>
        <dbReference type="SAM" id="Phobius"/>
    </source>
</evidence>
<keyword evidence="1" id="KW-0812">Transmembrane</keyword>
<comment type="caution">
    <text evidence="2">The sequence shown here is derived from an EMBL/GenBank/DDBJ whole genome shotgun (WGS) entry which is preliminary data.</text>
</comment>